<sequence>MLLGPLFVGALLTLVYDKIEAAARVEKQLRLEVQQAQRKLLAQERTEGASDERERVSREIHDTVTQGLASNILLLEAAQQAWPRPEGRDAVRAASSALRRNLADTRTLVHQLTAPEADDLSLPEMILAAAPYVSGWDGTTVKEQVRLIAWGENQETSNNV</sequence>
<evidence type="ECO:0000256" key="4">
    <source>
        <dbReference type="SAM" id="Coils"/>
    </source>
</evidence>
<dbReference type="GO" id="GO:0016301">
    <property type="term" value="F:kinase activity"/>
    <property type="evidence" value="ECO:0007669"/>
    <property type="project" value="UniProtKB-KW"/>
</dbReference>
<keyword evidence="7" id="KW-1185">Reference proteome</keyword>
<keyword evidence="3" id="KW-0902">Two-component regulatory system</keyword>
<dbReference type="Gene3D" id="1.20.5.1930">
    <property type="match status" value="1"/>
</dbReference>
<dbReference type="Pfam" id="PF07730">
    <property type="entry name" value="HisKA_3"/>
    <property type="match status" value="1"/>
</dbReference>
<feature type="domain" description="Signal transduction histidine kinase subgroup 3 dimerisation and phosphoacceptor" evidence="5">
    <location>
        <begin position="52"/>
        <end position="115"/>
    </location>
</feature>
<evidence type="ECO:0000313" key="6">
    <source>
        <dbReference type="EMBL" id="MBP2413752.1"/>
    </source>
</evidence>
<dbReference type="RefSeq" id="WP_245346522.1">
    <property type="nucleotide sequence ID" value="NZ_JAGIOI010000001.1"/>
</dbReference>
<dbReference type="PANTHER" id="PTHR24421:SF62">
    <property type="entry name" value="SENSORY TRANSDUCTION HISTIDINE KINASE"/>
    <property type="match status" value="1"/>
</dbReference>
<dbReference type="InterPro" id="IPR011712">
    <property type="entry name" value="Sig_transdc_His_kin_sub3_dim/P"/>
</dbReference>
<evidence type="ECO:0000256" key="3">
    <source>
        <dbReference type="ARBA" id="ARBA00023012"/>
    </source>
</evidence>
<evidence type="ECO:0000313" key="7">
    <source>
        <dbReference type="Proteomes" id="UP000711614"/>
    </source>
</evidence>
<keyword evidence="2 6" id="KW-0418">Kinase</keyword>
<dbReference type="InterPro" id="IPR050482">
    <property type="entry name" value="Sensor_HK_TwoCompSys"/>
</dbReference>
<comment type="caution">
    <text evidence="6">The sequence shown here is derived from an EMBL/GenBank/DDBJ whole genome shotgun (WGS) entry which is preliminary data.</text>
</comment>
<evidence type="ECO:0000256" key="1">
    <source>
        <dbReference type="ARBA" id="ARBA00022679"/>
    </source>
</evidence>
<accession>A0ABS4YY69</accession>
<gene>
    <name evidence="6" type="ORF">JOF48_002551</name>
</gene>
<dbReference type="PANTHER" id="PTHR24421">
    <property type="entry name" value="NITRATE/NITRITE SENSOR PROTEIN NARX-RELATED"/>
    <property type="match status" value="1"/>
</dbReference>
<evidence type="ECO:0000259" key="5">
    <source>
        <dbReference type="Pfam" id="PF07730"/>
    </source>
</evidence>
<dbReference type="Proteomes" id="UP000711614">
    <property type="component" value="Unassembled WGS sequence"/>
</dbReference>
<dbReference type="EMBL" id="JAGIOI010000001">
    <property type="protein sequence ID" value="MBP2413752.1"/>
    <property type="molecule type" value="Genomic_DNA"/>
</dbReference>
<keyword evidence="1" id="KW-0808">Transferase</keyword>
<keyword evidence="4" id="KW-0175">Coiled coil</keyword>
<proteinExistence type="predicted"/>
<reference evidence="6 7" key="1">
    <citation type="submission" date="2021-03" db="EMBL/GenBank/DDBJ databases">
        <title>Sequencing the genomes of 1000 actinobacteria strains.</title>
        <authorList>
            <person name="Klenk H.-P."/>
        </authorList>
    </citation>
    <scope>NUCLEOTIDE SEQUENCE [LARGE SCALE GENOMIC DNA]</scope>
    <source>
        <strain evidence="6 7">DSM 16005</strain>
    </source>
</reference>
<protein>
    <submittedName>
        <fullName evidence="6">Signal transduction histidine kinase</fullName>
    </submittedName>
</protein>
<evidence type="ECO:0000256" key="2">
    <source>
        <dbReference type="ARBA" id="ARBA00022777"/>
    </source>
</evidence>
<feature type="coiled-coil region" evidence="4">
    <location>
        <begin position="19"/>
        <end position="46"/>
    </location>
</feature>
<organism evidence="6 7">
    <name type="scientific">Arthrobacter stackebrandtii</name>
    <dbReference type="NCBI Taxonomy" id="272161"/>
    <lineage>
        <taxon>Bacteria</taxon>
        <taxon>Bacillati</taxon>
        <taxon>Actinomycetota</taxon>
        <taxon>Actinomycetes</taxon>
        <taxon>Micrococcales</taxon>
        <taxon>Micrococcaceae</taxon>
        <taxon>Arthrobacter</taxon>
    </lineage>
</organism>
<name>A0ABS4YY69_9MICC</name>